<keyword evidence="1" id="KW-1133">Transmembrane helix</keyword>
<accession>A0A1C5H470</accession>
<protein>
    <submittedName>
        <fullName evidence="2">Uncharacterized protein</fullName>
    </submittedName>
</protein>
<feature type="transmembrane region" description="Helical" evidence="1">
    <location>
        <begin position="25"/>
        <end position="48"/>
    </location>
</feature>
<evidence type="ECO:0000313" key="3">
    <source>
        <dbReference type="Proteomes" id="UP000199360"/>
    </source>
</evidence>
<name>A0A1C5H470_9ACTN</name>
<reference evidence="3" key="1">
    <citation type="submission" date="2016-06" db="EMBL/GenBank/DDBJ databases">
        <authorList>
            <person name="Varghese N."/>
            <person name="Submissions Spin"/>
        </authorList>
    </citation>
    <scope>NUCLEOTIDE SEQUENCE [LARGE SCALE GENOMIC DNA]</scope>
    <source>
        <strain evidence="3">DSM 45647</strain>
    </source>
</reference>
<dbReference type="EMBL" id="FMDM01000002">
    <property type="protein sequence ID" value="SCG40836.1"/>
    <property type="molecule type" value="Genomic_DNA"/>
</dbReference>
<organism evidence="2 3">
    <name type="scientific">Micromonospora humi</name>
    <dbReference type="NCBI Taxonomy" id="745366"/>
    <lineage>
        <taxon>Bacteria</taxon>
        <taxon>Bacillati</taxon>
        <taxon>Actinomycetota</taxon>
        <taxon>Actinomycetes</taxon>
        <taxon>Micromonosporales</taxon>
        <taxon>Micromonosporaceae</taxon>
        <taxon>Micromonospora</taxon>
    </lineage>
</organism>
<keyword evidence="1" id="KW-0472">Membrane</keyword>
<keyword evidence="1" id="KW-0812">Transmembrane</keyword>
<dbReference type="Proteomes" id="UP000199360">
    <property type="component" value="Unassembled WGS sequence"/>
</dbReference>
<dbReference type="RefSeq" id="WP_175441193.1">
    <property type="nucleotide sequence ID" value="NZ_FMDM01000002.1"/>
</dbReference>
<evidence type="ECO:0000256" key="1">
    <source>
        <dbReference type="SAM" id="Phobius"/>
    </source>
</evidence>
<dbReference type="AlphaFoldDB" id="A0A1C5H470"/>
<dbReference type="STRING" id="745366.GA0070213_102270"/>
<proteinExistence type="predicted"/>
<evidence type="ECO:0000313" key="2">
    <source>
        <dbReference type="EMBL" id="SCG40836.1"/>
    </source>
</evidence>
<gene>
    <name evidence="2" type="ORF">GA0070213_102270</name>
</gene>
<sequence length="49" mass="4847">MSNASAPPEPPPTAGSSRLALNEDWAATILGLALLLLVLVGAIPAGLVP</sequence>
<keyword evidence="3" id="KW-1185">Reference proteome</keyword>